<keyword evidence="3 4" id="KW-0904">Protein phosphatase</keyword>
<reference evidence="6 8" key="1">
    <citation type="submission" date="2022-01" db="EMBL/GenBank/DDBJ databases">
        <title>A chromosomal length assembly of Cordylochernes scorpioides.</title>
        <authorList>
            <person name="Zeh D."/>
            <person name="Zeh J."/>
        </authorList>
    </citation>
    <scope>NUCLEOTIDE SEQUENCE [LARGE SCALE GENOMIC DNA]</scope>
    <source>
        <strain evidence="6">IN4F17</strain>
        <tissue evidence="6">Whole Body</tissue>
    </source>
</reference>
<dbReference type="PROSITE" id="PS01032">
    <property type="entry name" value="PPM_1"/>
    <property type="match status" value="1"/>
</dbReference>
<name>A0ABY6LL19_9ARAC</name>
<dbReference type="Pfam" id="PF00481">
    <property type="entry name" value="PP2C"/>
    <property type="match status" value="1"/>
</dbReference>
<dbReference type="SUPFAM" id="SSF81606">
    <property type="entry name" value="PP2C-like"/>
    <property type="match status" value="1"/>
</dbReference>
<keyword evidence="2 4" id="KW-0378">Hydrolase</keyword>
<evidence type="ECO:0000313" key="7">
    <source>
        <dbReference type="EMBL" id="UYV80406.1"/>
    </source>
</evidence>
<protein>
    <submittedName>
        <fullName evidence="6">PDP1</fullName>
    </submittedName>
</protein>
<dbReference type="InterPro" id="IPR015655">
    <property type="entry name" value="PP2C"/>
</dbReference>
<accession>A0ABY6LL19</accession>
<gene>
    <name evidence="6" type="ORF">LAZ67_19000112</name>
    <name evidence="7" type="ORF">LAZ67_19000113</name>
</gene>
<evidence type="ECO:0000256" key="1">
    <source>
        <dbReference type="ARBA" id="ARBA00022723"/>
    </source>
</evidence>
<evidence type="ECO:0000313" key="6">
    <source>
        <dbReference type="EMBL" id="UYV80405.1"/>
    </source>
</evidence>
<evidence type="ECO:0000256" key="4">
    <source>
        <dbReference type="RuleBase" id="RU003465"/>
    </source>
</evidence>
<proteinExistence type="inferred from homology"/>
<evidence type="ECO:0000313" key="8">
    <source>
        <dbReference type="Proteomes" id="UP001235939"/>
    </source>
</evidence>
<keyword evidence="8" id="KW-1185">Reference proteome</keyword>
<comment type="similarity">
    <text evidence="4">Belongs to the PP2C family.</text>
</comment>
<keyword evidence="1" id="KW-0479">Metal-binding</keyword>
<dbReference type="InterPro" id="IPR000222">
    <property type="entry name" value="PP2C_BS"/>
</dbReference>
<dbReference type="EMBL" id="CP092881">
    <property type="protein sequence ID" value="UYV80406.1"/>
    <property type="molecule type" value="Genomic_DNA"/>
</dbReference>
<dbReference type="CDD" id="cd00143">
    <property type="entry name" value="PP2Cc"/>
    <property type="match status" value="1"/>
</dbReference>
<evidence type="ECO:0000256" key="2">
    <source>
        <dbReference type="ARBA" id="ARBA00022801"/>
    </source>
</evidence>
<dbReference type="Proteomes" id="UP001235939">
    <property type="component" value="Chromosome 19"/>
</dbReference>
<dbReference type="SMART" id="SM00332">
    <property type="entry name" value="PP2Cc"/>
    <property type="match status" value="1"/>
</dbReference>
<dbReference type="PANTHER" id="PTHR13832:SF792">
    <property type="entry name" value="GM14286P"/>
    <property type="match status" value="1"/>
</dbReference>
<dbReference type="Gene3D" id="3.60.40.10">
    <property type="entry name" value="PPM-type phosphatase domain"/>
    <property type="match status" value="1"/>
</dbReference>
<dbReference type="EMBL" id="CP092881">
    <property type="protein sequence ID" value="UYV80405.1"/>
    <property type="molecule type" value="Genomic_DNA"/>
</dbReference>
<feature type="domain" description="PPM-type phosphatase" evidence="5">
    <location>
        <begin position="66"/>
        <end position="467"/>
    </location>
</feature>
<sequence>MSFAKVSAYTFQNFNTKYNLFYICTKQLRINKRFNHHYGSPKLSPKEVSSVLRTNENYRHVNYGSIKSYETNQLPSNNPIEDRIAIGQCHHTTGTIFGIFDGHGGTNCVDVISSRLLEYMALSLLPKKLLKDILENSEDKITSLIDYLYETDLLTSMQKEAHHKSLRQYALKLLNSDSYKEDFFMNHALSESFLRMDNDLSREVREQVVYDQRAIMGAVSGACSCVAHIDGSHVHIATLGDCKVVLGALNDENKWVCKSLTQEHNSDNLEEYKRVLSEHPQSEANKVIRNDRLLGQLAPFRAFGDFMYKWDMDTQHKYLVPHFGYVVSPSQYLTPPYLTASPEIIHYRLTPRDKFLVLATDGLWDEMLPHKVVKFVGEHMNGNQTLDLLRLPKRNMSLKDIDHILHTRQVGLTTKPLDKNAATHLIRNALGRTEYGIEHSRLSTMLTLPDEIVRNFRDDISIIVIYLDSDFLRDAPPDN</sequence>
<dbReference type="InterPro" id="IPR001932">
    <property type="entry name" value="PPM-type_phosphatase-like_dom"/>
</dbReference>
<dbReference type="InterPro" id="IPR036457">
    <property type="entry name" value="PPM-type-like_dom_sf"/>
</dbReference>
<evidence type="ECO:0000259" key="5">
    <source>
        <dbReference type="PROSITE" id="PS51746"/>
    </source>
</evidence>
<organism evidence="6 8">
    <name type="scientific">Cordylochernes scorpioides</name>
    <dbReference type="NCBI Taxonomy" id="51811"/>
    <lineage>
        <taxon>Eukaryota</taxon>
        <taxon>Metazoa</taxon>
        <taxon>Ecdysozoa</taxon>
        <taxon>Arthropoda</taxon>
        <taxon>Chelicerata</taxon>
        <taxon>Arachnida</taxon>
        <taxon>Pseudoscorpiones</taxon>
        <taxon>Cheliferoidea</taxon>
        <taxon>Chernetidae</taxon>
        <taxon>Cordylochernes</taxon>
    </lineage>
</organism>
<dbReference type="PROSITE" id="PS51746">
    <property type="entry name" value="PPM_2"/>
    <property type="match status" value="1"/>
</dbReference>
<evidence type="ECO:0000256" key="3">
    <source>
        <dbReference type="ARBA" id="ARBA00022912"/>
    </source>
</evidence>
<dbReference type="PANTHER" id="PTHR13832">
    <property type="entry name" value="PROTEIN PHOSPHATASE 2C"/>
    <property type="match status" value="1"/>
</dbReference>